<dbReference type="STRING" id="1754190.A0A1Y2EM72"/>
<dbReference type="Pfam" id="PF10551">
    <property type="entry name" value="MULE"/>
    <property type="match status" value="1"/>
</dbReference>
<protein>
    <recommendedName>
        <fullName evidence="8">FLYWCH-type domain-containing protein</fullName>
    </recommendedName>
</protein>
<accession>A0A1Y2EM72</accession>
<evidence type="ECO:0000259" key="4">
    <source>
        <dbReference type="Pfam" id="PF04500"/>
    </source>
</evidence>
<evidence type="ECO:0000256" key="2">
    <source>
        <dbReference type="ARBA" id="ARBA00022771"/>
    </source>
</evidence>
<organism evidence="6 7">
    <name type="scientific">Neocallimastix californiae</name>
    <dbReference type="NCBI Taxonomy" id="1754190"/>
    <lineage>
        <taxon>Eukaryota</taxon>
        <taxon>Fungi</taxon>
        <taxon>Fungi incertae sedis</taxon>
        <taxon>Chytridiomycota</taxon>
        <taxon>Chytridiomycota incertae sedis</taxon>
        <taxon>Neocallimastigomycetes</taxon>
        <taxon>Neocallimastigales</taxon>
        <taxon>Neocallimastigaceae</taxon>
        <taxon>Neocallimastix</taxon>
    </lineage>
</organism>
<dbReference type="Gene3D" id="2.20.25.240">
    <property type="match status" value="1"/>
</dbReference>
<feature type="domain" description="MULE transposase" evidence="5">
    <location>
        <begin position="111"/>
        <end position="209"/>
    </location>
</feature>
<proteinExistence type="predicted"/>
<keyword evidence="2" id="KW-0863">Zinc-finger</keyword>
<dbReference type="InterPro" id="IPR018289">
    <property type="entry name" value="MULE_transposase_dom"/>
</dbReference>
<name>A0A1Y2EM72_9FUNG</name>
<evidence type="ECO:0000259" key="5">
    <source>
        <dbReference type="Pfam" id="PF10551"/>
    </source>
</evidence>
<evidence type="ECO:0000313" key="7">
    <source>
        <dbReference type="Proteomes" id="UP000193920"/>
    </source>
</evidence>
<dbReference type="Proteomes" id="UP000193920">
    <property type="component" value="Unassembled WGS sequence"/>
</dbReference>
<sequence length="211" mass="25189">MEENLIIDISESNKGKEQIIINKKYKFNFSYKRKDNSKVYKCTEYKKINKCKSFIILNDKKENLKYNSSHNHPENEYDVSLSIMKHKIKDGIEKSSIPFAKLFREYNDDIFVDGTFFIAPKFSYQVFITRTYAKELDSFYTTSFAILKNKEQETYKMLFEKLKKNANTCNNNIRIEPKNLHCDFERAISKAAKTIFPNTNIKYCIWHYKNH</sequence>
<keyword evidence="1" id="KW-0479">Metal-binding</keyword>
<evidence type="ECO:0000256" key="1">
    <source>
        <dbReference type="ARBA" id="ARBA00022723"/>
    </source>
</evidence>
<keyword evidence="3" id="KW-0862">Zinc</keyword>
<gene>
    <name evidence="6" type="ORF">LY90DRAFT_503592</name>
</gene>
<evidence type="ECO:0000313" key="6">
    <source>
        <dbReference type="EMBL" id="ORY72642.1"/>
    </source>
</evidence>
<reference evidence="6 7" key="1">
    <citation type="submission" date="2016-08" db="EMBL/GenBank/DDBJ databases">
        <title>A Parts List for Fungal Cellulosomes Revealed by Comparative Genomics.</title>
        <authorList>
            <consortium name="DOE Joint Genome Institute"/>
            <person name="Haitjema C.H."/>
            <person name="Gilmore S.P."/>
            <person name="Henske J.K."/>
            <person name="Solomon K.V."/>
            <person name="De Groot R."/>
            <person name="Kuo A."/>
            <person name="Mondo S.J."/>
            <person name="Salamov A.A."/>
            <person name="Labutti K."/>
            <person name="Zhao Z."/>
            <person name="Chiniquy J."/>
            <person name="Barry K."/>
            <person name="Brewer H.M."/>
            <person name="Purvine S.O."/>
            <person name="Wright A.T."/>
            <person name="Boxma B."/>
            <person name="Van Alen T."/>
            <person name="Hackstein J.H."/>
            <person name="Baker S.E."/>
            <person name="Grigoriev I.V."/>
            <person name="O'Malley M.A."/>
        </authorList>
    </citation>
    <scope>NUCLEOTIDE SEQUENCE [LARGE SCALE GENOMIC DNA]</scope>
    <source>
        <strain evidence="6 7">G1</strain>
    </source>
</reference>
<evidence type="ECO:0008006" key="8">
    <source>
        <dbReference type="Google" id="ProtNLM"/>
    </source>
</evidence>
<keyword evidence="7" id="KW-1185">Reference proteome</keyword>
<dbReference type="GO" id="GO:0008270">
    <property type="term" value="F:zinc ion binding"/>
    <property type="evidence" value="ECO:0007669"/>
    <property type="project" value="UniProtKB-KW"/>
</dbReference>
<dbReference type="Pfam" id="PF04500">
    <property type="entry name" value="FLYWCH"/>
    <property type="match status" value="1"/>
</dbReference>
<feature type="domain" description="FLYWCH-type" evidence="4">
    <location>
        <begin position="11"/>
        <end position="72"/>
    </location>
</feature>
<dbReference type="OrthoDB" id="10029846at2759"/>
<comment type="caution">
    <text evidence="6">The sequence shown here is derived from an EMBL/GenBank/DDBJ whole genome shotgun (WGS) entry which is preliminary data.</text>
</comment>
<dbReference type="InterPro" id="IPR007588">
    <property type="entry name" value="Znf_FLYWCH"/>
</dbReference>
<evidence type="ECO:0000256" key="3">
    <source>
        <dbReference type="ARBA" id="ARBA00022833"/>
    </source>
</evidence>
<dbReference type="EMBL" id="MCOG01000038">
    <property type="protein sequence ID" value="ORY72642.1"/>
    <property type="molecule type" value="Genomic_DNA"/>
</dbReference>
<dbReference type="AlphaFoldDB" id="A0A1Y2EM72"/>